<dbReference type="Pfam" id="PF16095">
    <property type="entry name" value="COR-A"/>
    <property type="match status" value="1"/>
</dbReference>
<dbReference type="InterPro" id="IPR011029">
    <property type="entry name" value="DEATH-like_dom_sf"/>
</dbReference>
<name>A0A6J8BAV0_MYTCO</name>
<evidence type="ECO:0000313" key="5">
    <source>
        <dbReference type="Proteomes" id="UP000507470"/>
    </source>
</evidence>
<sequence length="1049" mass="120893">MSQNRINALPAPLQAPPCLPSVSYNINMLQNVCINNTNINTRMSVPSYSKQFEINHSCSDLQLPCTAAMIIVNSIWLTSSRICYYTTSKSAAPSKYPWLPPYLILLVICSSLNRNAITEILTNMLVSMSTLGTNDSVVDNKDDGVPSDNKMPTTKQRLTVHDDREDPTFPKDVSTYEKISSKSTHKELDNQEKTATQSFETLNISRVIPMKIHSYPSDKKMPTTKNTVHDDQEDQEDLTSPKDISADIKPTNKNICFKAMPKEHSQSDWASYNKTKERKPSPNKSRIKLVKEIKNDMSQAKIHQLIVNAVKDGKYKQKIVPMDLWDFGGQKDYYMTHQLFITSRGIFVLMFNGSIDLHKHMPELNFLPGHFGKATVAVYLLHWVNSILTYCKRTENGFPKIIFVATHKDEKWFEWTREDRRRRLEEQLQQLFESHAGLKHLEFQPLIFVDATNPNDPEINQLRQKIMQRATEHPRWGEPMPTRWIPLELQLAQKSAEGVNILSRDQLLKLNSSNESMTLSEKQIETFLRVQHSLGKLLYFNADNLRDFIIISPAYLVEVLRSIVTEEQFWPKGETFSRILKNLREHGIIERSDIYHLWQQEHFQHILPYKEYMLHILVHLDVIIAPRTGLGDLNSPFEDVSRFLLPCMITKGNDTMFLERFWQSSNSIIMSYTFIEEVIPPALSYRFLSSLITSWDIKNYKEGNKEKRMLFSDLAVVNIDGSHDVAVQVKTNRVIVSLIHAKKKENIIPTLASSLQECMTAAIARISEFYSILSGEAKQTDANSGIPFTIEFGVFCNSDICFFGYKDMPLSSDKPLWYCTKHKKQHETKCLTAWFSEKEPCDVCKSSCKGLGRLERGQHPFQHHIGRLATQLSLDDCREIVIMLGSSAQEWNDLEYQFQHQPPNDLKFTALWSSTTKIDFFTFGSLQKVLKKRDLSKHLLCQVFRDARKNISDMPEDTLNSIPSVDALCSLSNHIGNSIMQLAIELGVDICYIQQIQHDYKNKLLEQTKYLLMKWRQNKFPKPTVERLLKALHRVGKYGSAYKVLRGYF</sequence>
<dbReference type="Proteomes" id="UP000507470">
    <property type="component" value="Unassembled WGS sequence"/>
</dbReference>
<dbReference type="InterPro" id="IPR036388">
    <property type="entry name" value="WH-like_DNA-bd_sf"/>
</dbReference>
<dbReference type="InterPro" id="IPR000488">
    <property type="entry name" value="Death_dom"/>
</dbReference>
<dbReference type="InterPro" id="IPR027417">
    <property type="entry name" value="P-loop_NTPase"/>
</dbReference>
<dbReference type="Pfam" id="PF00531">
    <property type="entry name" value="Death"/>
    <property type="match status" value="1"/>
</dbReference>
<dbReference type="PROSITE" id="PS50017">
    <property type="entry name" value="DEATH_DOMAIN"/>
    <property type="match status" value="1"/>
</dbReference>
<organism evidence="4 5">
    <name type="scientific">Mytilus coruscus</name>
    <name type="common">Sea mussel</name>
    <dbReference type="NCBI Taxonomy" id="42192"/>
    <lineage>
        <taxon>Eukaryota</taxon>
        <taxon>Metazoa</taxon>
        <taxon>Spiralia</taxon>
        <taxon>Lophotrochozoa</taxon>
        <taxon>Mollusca</taxon>
        <taxon>Bivalvia</taxon>
        <taxon>Autobranchia</taxon>
        <taxon>Pteriomorphia</taxon>
        <taxon>Mytilida</taxon>
        <taxon>Mytiloidea</taxon>
        <taxon>Mytilidae</taxon>
        <taxon>Mytilinae</taxon>
        <taxon>Mytilus</taxon>
    </lineage>
</organism>
<keyword evidence="1" id="KW-0677">Repeat</keyword>
<dbReference type="Gene3D" id="1.10.533.10">
    <property type="entry name" value="Death Domain, Fas"/>
    <property type="match status" value="1"/>
</dbReference>
<dbReference type="Gene3D" id="1.10.10.10">
    <property type="entry name" value="Winged helix-like DNA-binding domain superfamily/Winged helix DNA-binding domain"/>
    <property type="match status" value="1"/>
</dbReference>
<dbReference type="InterPro" id="IPR032171">
    <property type="entry name" value="COR-A"/>
</dbReference>
<evidence type="ECO:0000313" key="4">
    <source>
        <dbReference type="EMBL" id="CAC5380440.1"/>
    </source>
</evidence>
<protein>
    <recommendedName>
        <fullName evidence="3">Death domain-containing protein</fullName>
    </recommendedName>
</protein>
<evidence type="ECO:0000256" key="2">
    <source>
        <dbReference type="SAM" id="MobiDB-lite"/>
    </source>
</evidence>
<evidence type="ECO:0000256" key="1">
    <source>
        <dbReference type="ARBA" id="ARBA00022737"/>
    </source>
</evidence>
<dbReference type="AlphaFoldDB" id="A0A6J8BAV0"/>
<dbReference type="SUPFAM" id="SSF47986">
    <property type="entry name" value="DEATH domain"/>
    <property type="match status" value="1"/>
</dbReference>
<evidence type="ECO:0000259" key="3">
    <source>
        <dbReference type="PROSITE" id="PS50017"/>
    </source>
</evidence>
<feature type="region of interest" description="Disordered" evidence="2">
    <location>
        <begin position="214"/>
        <end position="245"/>
    </location>
</feature>
<dbReference type="Gene3D" id="3.40.50.300">
    <property type="entry name" value="P-loop containing nucleotide triphosphate hydrolases"/>
    <property type="match status" value="1"/>
</dbReference>
<dbReference type="CDD" id="cd01670">
    <property type="entry name" value="Death"/>
    <property type="match status" value="1"/>
</dbReference>
<dbReference type="PANTHER" id="PTHR47679:SF2">
    <property type="entry name" value="C-TERMINAL OF ROC (COR) DOMAIN-CONTAINING PROTEIN"/>
    <property type="match status" value="1"/>
</dbReference>
<proteinExistence type="predicted"/>
<dbReference type="Gene3D" id="3.30.70.1390">
    <property type="entry name" value="ROC domain from the Parkinson's disease-associated leucine-rich repeat kinase 2"/>
    <property type="match status" value="1"/>
</dbReference>
<dbReference type="GO" id="GO:0007165">
    <property type="term" value="P:signal transduction"/>
    <property type="evidence" value="ECO:0007669"/>
    <property type="project" value="InterPro"/>
</dbReference>
<dbReference type="SMART" id="SM00005">
    <property type="entry name" value="DEATH"/>
    <property type="match status" value="1"/>
</dbReference>
<gene>
    <name evidence="4" type="ORF">MCOR_16396</name>
</gene>
<dbReference type="EMBL" id="CACVKT020002887">
    <property type="protein sequence ID" value="CAC5380440.1"/>
    <property type="molecule type" value="Genomic_DNA"/>
</dbReference>
<feature type="domain" description="Death" evidence="3">
    <location>
        <begin position="964"/>
        <end position="1048"/>
    </location>
</feature>
<dbReference type="PANTHER" id="PTHR47679">
    <property type="entry name" value="PROTEIN TORNADO 1"/>
    <property type="match status" value="1"/>
</dbReference>
<keyword evidence="5" id="KW-1185">Reference proteome</keyword>
<accession>A0A6J8BAV0</accession>
<dbReference type="OrthoDB" id="5962960at2759"/>
<reference evidence="4 5" key="1">
    <citation type="submission" date="2020-06" db="EMBL/GenBank/DDBJ databases">
        <authorList>
            <person name="Li R."/>
            <person name="Bekaert M."/>
        </authorList>
    </citation>
    <scope>NUCLEOTIDE SEQUENCE [LARGE SCALE GENOMIC DNA]</scope>
    <source>
        <strain evidence="5">wild</strain>
    </source>
</reference>